<evidence type="ECO:0000313" key="9">
    <source>
        <dbReference type="EMBL" id="TXL64809.1"/>
    </source>
</evidence>
<evidence type="ECO:0000313" key="10">
    <source>
        <dbReference type="Proteomes" id="UP000321548"/>
    </source>
</evidence>
<dbReference type="Pfam" id="PF00213">
    <property type="entry name" value="OSCP"/>
    <property type="match status" value="1"/>
</dbReference>
<keyword evidence="8" id="KW-1003">Cell membrane</keyword>
<dbReference type="GO" id="GO:0005886">
    <property type="term" value="C:plasma membrane"/>
    <property type="evidence" value="ECO:0007669"/>
    <property type="project" value="UniProtKB-SubCell"/>
</dbReference>
<keyword evidence="5 8" id="KW-0472">Membrane</keyword>
<keyword evidence="10" id="KW-1185">Reference proteome</keyword>
<protein>
    <recommendedName>
        <fullName evidence="8">ATP synthase subunit delta</fullName>
    </recommendedName>
    <alternativeName>
        <fullName evidence="8">ATP synthase F(1) sector subunit delta</fullName>
    </alternativeName>
    <alternativeName>
        <fullName evidence="8">F-type ATPase subunit delta</fullName>
        <shortName evidence="8">F-ATPase subunit delta</shortName>
    </alternativeName>
</protein>
<keyword evidence="7 8" id="KW-0066">ATP synthesis</keyword>
<comment type="function">
    <text evidence="8">This protein is part of the stalk that links CF(0) to CF(1). It either transmits conformational changes from CF(0) to CF(1) or is implicated in proton conduction.</text>
</comment>
<dbReference type="GO" id="GO:0046933">
    <property type="term" value="F:proton-transporting ATP synthase activity, rotational mechanism"/>
    <property type="evidence" value="ECO:0007669"/>
    <property type="project" value="UniProtKB-UniRule"/>
</dbReference>
<evidence type="ECO:0000256" key="4">
    <source>
        <dbReference type="ARBA" id="ARBA00023065"/>
    </source>
</evidence>
<accession>A0A5C8NUG1</accession>
<dbReference type="PRINTS" id="PR00125">
    <property type="entry name" value="ATPASEDELTA"/>
</dbReference>
<evidence type="ECO:0000256" key="1">
    <source>
        <dbReference type="ARBA" id="ARBA00004370"/>
    </source>
</evidence>
<sequence length="177" mass="18677">MAESLTIARPYAEAAFKLARELNALPSWSEALGRLAVVAGTEVARELVGNPRLTTEQVAGLIADSAGKLSAEQANFVRVLAGNERLTVLPEIADAFEALRNAHEGVVDAQVSSAYPLADDQLADIVATLEQKYASKVKATVHVEPDLIGGVSIRIGDEVIDASVRGKLAQMASAMKL</sequence>
<name>A0A5C8NUG1_9BURK</name>
<dbReference type="InterPro" id="IPR026015">
    <property type="entry name" value="ATP_synth_OSCP/delta_N_sf"/>
</dbReference>
<dbReference type="HAMAP" id="MF_01416">
    <property type="entry name" value="ATP_synth_delta_bact"/>
    <property type="match status" value="1"/>
</dbReference>
<keyword evidence="3 8" id="KW-0375">Hydrogen ion transport</keyword>
<keyword evidence="2 8" id="KW-0813">Transport</keyword>
<dbReference type="NCBIfam" id="NF004402">
    <property type="entry name" value="PRK05758.2-2"/>
    <property type="match status" value="1"/>
</dbReference>
<keyword evidence="4 8" id="KW-0406">Ion transport</keyword>
<dbReference type="SUPFAM" id="SSF47928">
    <property type="entry name" value="N-terminal domain of the delta subunit of the F1F0-ATP synthase"/>
    <property type="match status" value="1"/>
</dbReference>
<reference evidence="9 10" key="1">
    <citation type="submission" date="2019-06" db="EMBL/GenBank/DDBJ databases">
        <title>Quisquiliibacterium sp. nov., isolated from a maize field.</title>
        <authorList>
            <person name="Lin S.-Y."/>
            <person name="Tsai C.-F."/>
            <person name="Young C.-C."/>
        </authorList>
    </citation>
    <scope>NUCLEOTIDE SEQUENCE [LARGE SCALE GENOMIC DNA]</scope>
    <source>
        <strain evidence="9 10">CC-CFT501</strain>
    </source>
</reference>
<comment type="similarity">
    <text evidence="8">Belongs to the ATPase delta chain family.</text>
</comment>
<evidence type="ECO:0000256" key="7">
    <source>
        <dbReference type="ARBA" id="ARBA00023310"/>
    </source>
</evidence>
<dbReference type="EMBL" id="VDUY01000005">
    <property type="protein sequence ID" value="TXL64809.1"/>
    <property type="molecule type" value="Genomic_DNA"/>
</dbReference>
<dbReference type="Proteomes" id="UP000321548">
    <property type="component" value="Unassembled WGS sequence"/>
</dbReference>
<dbReference type="RefSeq" id="WP_147705058.1">
    <property type="nucleotide sequence ID" value="NZ_VDUY01000005.1"/>
</dbReference>
<dbReference type="Gene3D" id="1.10.520.20">
    <property type="entry name" value="N-terminal domain of the delta subunit of the F1F0-ATP synthase"/>
    <property type="match status" value="1"/>
</dbReference>
<dbReference type="OrthoDB" id="9816221at2"/>
<comment type="subcellular location">
    <subcellularLocation>
        <location evidence="8">Cell membrane</location>
        <topology evidence="8">Peripheral membrane protein</topology>
    </subcellularLocation>
    <subcellularLocation>
        <location evidence="1">Membrane</location>
    </subcellularLocation>
</comment>
<evidence type="ECO:0000256" key="6">
    <source>
        <dbReference type="ARBA" id="ARBA00023196"/>
    </source>
</evidence>
<evidence type="ECO:0000256" key="5">
    <source>
        <dbReference type="ARBA" id="ARBA00023136"/>
    </source>
</evidence>
<dbReference type="InterPro" id="IPR000711">
    <property type="entry name" value="ATPase_OSCP/dsu"/>
</dbReference>
<dbReference type="PANTHER" id="PTHR11910">
    <property type="entry name" value="ATP SYNTHASE DELTA CHAIN"/>
    <property type="match status" value="1"/>
</dbReference>
<proteinExistence type="inferred from homology"/>
<gene>
    <name evidence="8" type="primary">atpH</name>
    <name evidence="9" type="ORF">FHP08_13840</name>
</gene>
<organism evidence="9 10">
    <name type="scientific">Zeimonas arvi</name>
    <dbReference type="NCBI Taxonomy" id="2498847"/>
    <lineage>
        <taxon>Bacteria</taxon>
        <taxon>Pseudomonadati</taxon>
        <taxon>Pseudomonadota</taxon>
        <taxon>Betaproteobacteria</taxon>
        <taxon>Burkholderiales</taxon>
        <taxon>Burkholderiaceae</taxon>
        <taxon>Zeimonas</taxon>
    </lineage>
</organism>
<keyword evidence="6 8" id="KW-0139">CF(1)</keyword>
<dbReference type="NCBIfam" id="TIGR01145">
    <property type="entry name" value="ATP_synt_delta"/>
    <property type="match status" value="1"/>
</dbReference>
<comment type="function">
    <text evidence="8">F(1)F(0) ATP synthase produces ATP from ADP in the presence of a proton or sodium gradient. F-type ATPases consist of two structural domains, F(1) containing the extramembraneous catalytic core and F(0) containing the membrane proton channel, linked together by a central stalk and a peripheral stalk. During catalysis, ATP synthesis in the catalytic domain of F(1) is coupled via a rotary mechanism of the central stalk subunits to proton translocation.</text>
</comment>
<comment type="caution">
    <text evidence="9">The sequence shown here is derived from an EMBL/GenBank/DDBJ whole genome shotgun (WGS) entry which is preliminary data.</text>
</comment>
<evidence type="ECO:0000256" key="2">
    <source>
        <dbReference type="ARBA" id="ARBA00022448"/>
    </source>
</evidence>
<evidence type="ECO:0000256" key="8">
    <source>
        <dbReference type="HAMAP-Rule" id="MF_01416"/>
    </source>
</evidence>
<evidence type="ECO:0000256" key="3">
    <source>
        <dbReference type="ARBA" id="ARBA00022781"/>
    </source>
</evidence>
<dbReference type="AlphaFoldDB" id="A0A5C8NUG1"/>
<dbReference type="GO" id="GO:0045259">
    <property type="term" value="C:proton-transporting ATP synthase complex"/>
    <property type="evidence" value="ECO:0007669"/>
    <property type="project" value="UniProtKB-KW"/>
</dbReference>